<name>A0A1F4PPC0_UNCK3</name>
<protein>
    <submittedName>
        <fullName evidence="1">Uncharacterized protein</fullName>
    </submittedName>
</protein>
<proteinExistence type="predicted"/>
<gene>
    <name evidence="1" type="ORF">A2994_01430</name>
</gene>
<sequence>MVGQADWSVSENELRVQGNAVRLYRIKDFQGSDDGTITITLGEKLTGQTVGKITTYSTTDVAANLAKFYNTDFSGGEKEIDMTEKMLVLVEADTKSIWIINILMS</sequence>
<reference evidence="1 2" key="1">
    <citation type="journal article" date="2016" name="Nat. Commun.">
        <title>Thousands of microbial genomes shed light on interconnected biogeochemical processes in an aquifer system.</title>
        <authorList>
            <person name="Anantharaman K."/>
            <person name="Brown C.T."/>
            <person name="Hug L.A."/>
            <person name="Sharon I."/>
            <person name="Castelle C.J."/>
            <person name="Probst A.J."/>
            <person name="Thomas B.C."/>
            <person name="Singh A."/>
            <person name="Wilkins M.J."/>
            <person name="Karaoz U."/>
            <person name="Brodie E.L."/>
            <person name="Williams K.H."/>
            <person name="Hubbard S.S."/>
            <person name="Banfield J.F."/>
        </authorList>
    </citation>
    <scope>NUCLEOTIDE SEQUENCE [LARGE SCALE GENOMIC DNA]</scope>
</reference>
<dbReference type="AlphaFoldDB" id="A0A1F4PPC0"/>
<comment type="caution">
    <text evidence="1">The sequence shown here is derived from an EMBL/GenBank/DDBJ whole genome shotgun (WGS) entry which is preliminary data.</text>
</comment>
<organism evidence="1 2">
    <name type="scientific">candidate division Kazan bacterium RIFCSPLOWO2_01_FULL_48_13</name>
    <dbReference type="NCBI Taxonomy" id="1798539"/>
    <lineage>
        <taxon>Bacteria</taxon>
        <taxon>Bacteria division Kazan-3B-28</taxon>
    </lineage>
</organism>
<evidence type="ECO:0000313" key="2">
    <source>
        <dbReference type="Proteomes" id="UP000179010"/>
    </source>
</evidence>
<dbReference type="EMBL" id="METE01000003">
    <property type="protein sequence ID" value="OGB85479.1"/>
    <property type="molecule type" value="Genomic_DNA"/>
</dbReference>
<evidence type="ECO:0000313" key="1">
    <source>
        <dbReference type="EMBL" id="OGB85479.1"/>
    </source>
</evidence>
<accession>A0A1F4PPC0</accession>
<dbReference type="Proteomes" id="UP000179010">
    <property type="component" value="Unassembled WGS sequence"/>
</dbReference>